<evidence type="ECO:0000256" key="1">
    <source>
        <dbReference type="SAM" id="MobiDB-lite"/>
    </source>
</evidence>
<feature type="region of interest" description="Disordered" evidence="1">
    <location>
        <begin position="44"/>
        <end position="101"/>
    </location>
</feature>
<evidence type="ECO:0000313" key="4">
    <source>
        <dbReference type="Proteomes" id="UP000078544"/>
    </source>
</evidence>
<organism evidence="3 4">
    <name type="scientific">Moelleriella libera RCEF 2490</name>
    <dbReference type="NCBI Taxonomy" id="1081109"/>
    <lineage>
        <taxon>Eukaryota</taxon>
        <taxon>Fungi</taxon>
        <taxon>Dikarya</taxon>
        <taxon>Ascomycota</taxon>
        <taxon>Pezizomycotina</taxon>
        <taxon>Sordariomycetes</taxon>
        <taxon>Hypocreomycetidae</taxon>
        <taxon>Hypocreales</taxon>
        <taxon>Clavicipitaceae</taxon>
        <taxon>Moelleriella</taxon>
    </lineage>
</organism>
<gene>
    <name evidence="3" type="ORF">AAL_02178</name>
</gene>
<feature type="transmembrane region" description="Helical" evidence="2">
    <location>
        <begin position="20"/>
        <end position="41"/>
    </location>
</feature>
<protein>
    <submittedName>
        <fullName evidence="3">Uncharacterized protein</fullName>
    </submittedName>
</protein>
<keyword evidence="4" id="KW-1185">Reference proteome</keyword>
<name>A0A168F8Y8_9HYPO</name>
<proteinExistence type="predicted"/>
<dbReference type="AlphaFoldDB" id="A0A168F8Y8"/>
<keyword evidence="2" id="KW-0812">Transmembrane</keyword>
<reference evidence="3 4" key="1">
    <citation type="journal article" date="2016" name="Genome Biol. Evol.">
        <title>Divergent and convergent evolution of fungal pathogenicity.</title>
        <authorList>
            <person name="Shang Y."/>
            <person name="Xiao G."/>
            <person name="Zheng P."/>
            <person name="Cen K."/>
            <person name="Zhan S."/>
            <person name="Wang C."/>
        </authorList>
    </citation>
    <scope>NUCLEOTIDE SEQUENCE [LARGE SCALE GENOMIC DNA]</scope>
    <source>
        <strain evidence="3 4">RCEF 2490</strain>
    </source>
</reference>
<comment type="caution">
    <text evidence="3">The sequence shown here is derived from an EMBL/GenBank/DDBJ whole genome shotgun (WGS) entry which is preliminary data.</text>
</comment>
<dbReference type="Proteomes" id="UP000078544">
    <property type="component" value="Unassembled WGS sequence"/>
</dbReference>
<evidence type="ECO:0000313" key="3">
    <source>
        <dbReference type="EMBL" id="KZZ99606.1"/>
    </source>
</evidence>
<dbReference type="EMBL" id="AZGY01000003">
    <property type="protein sequence ID" value="KZZ99606.1"/>
    <property type="molecule type" value="Genomic_DNA"/>
</dbReference>
<accession>A0A168F8Y8</accession>
<keyword evidence="2" id="KW-1133">Transmembrane helix</keyword>
<sequence>MEIKRTIYRRDEISPGLTGLFVALGVAVALILCCFVRWGCFKNQERPPRNKRRGSLTLTGDGHRRSRHRQHSSPSKVMPLEELDVDTGELVTPPRAHTRRR</sequence>
<evidence type="ECO:0000256" key="2">
    <source>
        <dbReference type="SAM" id="Phobius"/>
    </source>
</evidence>
<keyword evidence="2" id="KW-0472">Membrane</keyword>